<dbReference type="InterPro" id="IPR038919">
    <property type="entry name" value="STB2/STB2"/>
</dbReference>
<reference evidence="4" key="1">
    <citation type="submission" date="2016-05" db="EMBL/GenBank/DDBJ databases">
        <title>Comparative genomics of biotechnologically important yeasts.</title>
        <authorList>
            <consortium name="DOE Joint Genome Institute"/>
            <person name="Riley R."/>
            <person name="Haridas S."/>
            <person name="Wolfe K.H."/>
            <person name="Lopes M.R."/>
            <person name="Hittinger C.T."/>
            <person name="Goker M."/>
            <person name="Salamov A."/>
            <person name="Wisecaver J."/>
            <person name="Long T.M."/>
            <person name="Aerts A.L."/>
            <person name="Barry K."/>
            <person name="Choi C."/>
            <person name="Clum A."/>
            <person name="Coughlan A.Y."/>
            <person name="Deshpande S."/>
            <person name="Douglass A.P."/>
            <person name="Hanson S.J."/>
            <person name="Klenk H.-P."/>
            <person name="Labutti K."/>
            <person name="Lapidus A."/>
            <person name="Lindquist E."/>
            <person name="Lipzen A."/>
            <person name="Meier-Kolthoff J.P."/>
            <person name="Ohm R.A."/>
            <person name="Otillar R.P."/>
            <person name="Pangilinan J."/>
            <person name="Peng Y."/>
            <person name="Rokas A."/>
            <person name="Rosa C.A."/>
            <person name="Scheuner C."/>
            <person name="Sibirny A.A."/>
            <person name="Slot J.C."/>
            <person name="Stielow J.B."/>
            <person name="Sun H."/>
            <person name="Kurtzman C.P."/>
            <person name="Blackwell M."/>
            <person name="Grigoriev I.V."/>
            <person name="Jeffries T.W."/>
        </authorList>
    </citation>
    <scope>NUCLEOTIDE SEQUENCE [LARGE SCALE GENOMIC DNA]</scope>
    <source>
        <strain evidence="4">NRRL Y-12698</strain>
    </source>
</reference>
<feature type="domain" description="STB6-like N-terminal" evidence="2">
    <location>
        <begin position="42"/>
        <end position="180"/>
    </location>
</feature>
<dbReference type="GeneID" id="30148160"/>
<dbReference type="PANTHER" id="PTHR31011">
    <property type="entry name" value="PROTEIN STB2-RELATED"/>
    <property type="match status" value="1"/>
</dbReference>
<dbReference type="AlphaFoldDB" id="A0A1E3QVE9"/>
<accession>A0A1E3QVE9</accession>
<name>A0A1E3QVE9_9ASCO</name>
<protein>
    <recommendedName>
        <fullName evidence="2">STB6-like N-terminal domain-containing protein</fullName>
    </recommendedName>
</protein>
<evidence type="ECO:0000259" key="2">
    <source>
        <dbReference type="Pfam" id="PF25995"/>
    </source>
</evidence>
<evidence type="ECO:0000256" key="1">
    <source>
        <dbReference type="SAM" id="MobiDB-lite"/>
    </source>
</evidence>
<dbReference type="Proteomes" id="UP000094336">
    <property type="component" value="Unassembled WGS sequence"/>
</dbReference>
<dbReference type="EMBL" id="KV454427">
    <property type="protein sequence ID" value="ODQ81629.1"/>
    <property type="molecule type" value="Genomic_DNA"/>
</dbReference>
<keyword evidence="4" id="KW-1185">Reference proteome</keyword>
<evidence type="ECO:0000313" key="3">
    <source>
        <dbReference type="EMBL" id="ODQ81629.1"/>
    </source>
</evidence>
<dbReference type="Pfam" id="PF25995">
    <property type="entry name" value="STB6_N"/>
    <property type="match status" value="1"/>
</dbReference>
<proteinExistence type="predicted"/>
<dbReference type="OrthoDB" id="19806at2759"/>
<feature type="region of interest" description="Disordered" evidence="1">
    <location>
        <begin position="12"/>
        <end position="35"/>
    </location>
</feature>
<dbReference type="STRING" id="984486.A0A1E3QVE9"/>
<dbReference type="GO" id="GO:0070822">
    <property type="term" value="C:Sin3-type complex"/>
    <property type="evidence" value="ECO:0007669"/>
    <property type="project" value="TreeGrafter"/>
</dbReference>
<dbReference type="InterPro" id="IPR059025">
    <property type="entry name" value="STB6_N"/>
</dbReference>
<dbReference type="RefSeq" id="XP_018986957.1">
    <property type="nucleotide sequence ID" value="XM_019130307.1"/>
</dbReference>
<gene>
    <name evidence="3" type="ORF">BABINDRAFT_165167</name>
</gene>
<feature type="compositionally biased region" description="Polar residues" evidence="1">
    <location>
        <begin position="25"/>
        <end position="35"/>
    </location>
</feature>
<sequence>MDHMSALTHYLIEPPSNGHRRGETSALSDTPNGDSPSAPLVSFVFPDFRSIGNLRRSLPRDFCATETVLLSGYEIYMVEQWACDRKLNTVVVTYTGNETHKIKGLRITIHRDKALWPTEFQRYFDDVYGYHSKPKETQYGFLFVTNISAFPSNLTLVPVPNGDIRTISKAFETNVDLRRVNCTGRAGLLLCQPSQATEHKFRQMFRVCPKLTIQYAVREIVLIVQITLYYFDMFDPAYGDGFLCNKTEAAINHWWDAVGTPRYQVVERATPGAGLNARIVSALLGTLLGIRSRLNLVGIDVPKDPYYYFDSFESAIGVFQRQNKLHRTRKLDPATLAEVYRASDAKLRAHQGSLKFTKAVKSTVQDISRLKRELVPACYETLDIEALIKIVGGRRLGTLWAEKSGSDRVDPFPTLAELTHQNKRELKKDEYYDTKSGSHGLYKSVDKLKLGLHNKKTQLKDLYTGTSDALVEEKAPVAFYKPAESCERTQTNCIDACVVVDVDMEQFYQTALHRRMSFPFVEVEKNFATTVKQLDPQGVKHPGGSIKRLKGSKRKVSTRLESAKLVLPKDQKVSDTALESVLNVTGPCQALPCPLNTPTLRRTHSFGEASDSILRYDYPFLSSPFAISQRYLKSLKDYKEFNRCYDMVLESDCHANYQVIIEDWQSQCNGIASRATQLHWQQATKTQQMGKLGMKMADIDSLSAKLSYELRVLGKRVVELEDNSTQFSAKLDVVAAEVAGLKKCYKIASVPHATQSALLDVSVPFYCAMRHLVGTMEYLKLRIDWQRVRSLWHKVDKNNHITNTLSPYLGYAAATVDSSVSVSESR</sequence>
<evidence type="ECO:0000313" key="4">
    <source>
        <dbReference type="Proteomes" id="UP000094336"/>
    </source>
</evidence>
<dbReference type="PANTHER" id="PTHR31011:SF2">
    <property type="entry name" value="PROTEIN STB2-RELATED"/>
    <property type="match status" value="1"/>
</dbReference>
<organism evidence="3 4">
    <name type="scientific">Babjeviella inositovora NRRL Y-12698</name>
    <dbReference type="NCBI Taxonomy" id="984486"/>
    <lineage>
        <taxon>Eukaryota</taxon>
        <taxon>Fungi</taxon>
        <taxon>Dikarya</taxon>
        <taxon>Ascomycota</taxon>
        <taxon>Saccharomycotina</taxon>
        <taxon>Pichiomycetes</taxon>
        <taxon>Serinales incertae sedis</taxon>
        <taxon>Babjeviella</taxon>
    </lineage>
</organism>